<evidence type="ECO:0000259" key="9">
    <source>
        <dbReference type="Pfam" id="PF13229"/>
    </source>
</evidence>
<feature type="domain" description="Right handed beta helix" evidence="9">
    <location>
        <begin position="413"/>
        <end position="592"/>
    </location>
</feature>
<comment type="cofactor">
    <cofactor evidence="1">
        <name>Ca(2+)</name>
        <dbReference type="ChEBI" id="CHEBI:29108"/>
    </cofactor>
</comment>
<keyword evidence="7" id="KW-0456">Lyase</keyword>
<keyword evidence="4" id="KW-0479">Metal-binding</keyword>
<dbReference type="InterPro" id="IPR039448">
    <property type="entry name" value="Beta_helix"/>
</dbReference>
<dbReference type="SUPFAM" id="SSF51126">
    <property type="entry name" value="Pectin lyase-like"/>
    <property type="match status" value="1"/>
</dbReference>
<dbReference type="PANTHER" id="PTHR40088:SF1">
    <property type="entry name" value="PECTATE LYASE PEL9"/>
    <property type="match status" value="1"/>
</dbReference>
<keyword evidence="5" id="KW-0732">Signal</keyword>
<evidence type="ECO:0000313" key="11">
    <source>
        <dbReference type="Proteomes" id="UP001318682"/>
    </source>
</evidence>
<evidence type="ECO:0000256" key="2">
    <source>
        <dbReference type="ARBA" id="ARBA00004613"/>
    </source>
</evidence>
<evidence type="ECO:0000256" key="6">
    <source>
        <dbReference type="ARBA" id="ARBA00022837"/>
    </source>
</evidence>
<comment type="subcellular location">
    <subcellularLocation>
        <location evidence="2">Secreted</location>
    </subcellularLocation>
</comment>
<dbReference type="Pfam" id="PF13229">
    <property type="entry name" value="Beta_helix"/>
    <property type="match status" value="1"/>
</dbReference>
<proteinExistence type="inferred from homology"/>
<comment type="similarity">
    <text evidence="8">Belongs to the polysaccharide lyase 9 family.</text>
</comment>
<name>A0ABZ2BZ31_9RHOB</name>
<gene>
    <name evidence="10" type="ORF">ROLI_044510</name>
</gene>
<dbReference type="InterPro" id="IPR012334">
    <property type="entry name" value="Pectin_lyas_fold"/>
</dbReference>
<evidence type="ECO:0000313" key="10">
    <source>
        <dbReference type="EMBL" id="WVX51350.1"/>
    </source>
</evidence>
<evidence type="ECO:0000256" key="4">
    <source>
        <dbReference type="ARBA" id="ARBA00022723"/>
    </source>
</evidence>
<dbReference type="EMBL" id="CP143423">
    <property type="protein sequence ID" value="WVX51350.1"/>
    <property type="molecule type" value="Genomic_DNA"/>
</dbReference>
<organism evidence="10 11">
    <name type="scientific">Roseobacter fucihabitans</name>
    <dbReference type="NCBI Taxonomy" id="1537242"/>
    <lineage>
        <taxon>Bacteria</taxon>
        <taxon>Pseudomonadati</taxon>
        <taxon>Pseudomonadota</taxon>
        <taxon>Alphaproteobacteria</taxon>
        <taxon>Rhodobacterales</taxon>
        <taxon>Roseobacteraceae</taxon>
        <taxon>Roseobacter</taxon>
    </lineage>
</organism>
<dbReference type="Gene3D" id="2.160.20.10">
    <property type="entry name" value="Single-stranded right-handed beta-helix, Pectin lyase-like"/>
    <property type="match status" value="1"/>
</dbReference>
<accession>A0ABZ2BZ31</accession>
<dbReference type="Proteomes" id="UP001318682">
    <property type="component" value="Chromosome"/>
</dbReference>
<evidence type="ECO:0000256" key="5">
    <source>
        <dbReference type="ARBA" id="ARBA00022729"/>
    </source>
</evidence>
<protein>
    <recommendedName>
        <fullName evidence="9">Right handed beta helix domain-containing protein</fullName>
    </recommendedName>
</protein>
<dbReference type="InterPro" id="IPR006626">
    <property type="entry name" value="PbH1"/>
</dbReference>
<keyword evidence="11" id="KW-1185">Reference proteome</keyword>
<evidence type="ECO:0000256" key="8">
    <source>
        <dbReference type="ARBA" id="ARBA00038263"/>
    </source>
</evidence>
<evidence type="ECO:0000256" key="7">
    <source>
        <dbReference type="ARBA" id="ARBA00023239"/>
    </source>
</evidence>
<reference evidence="11" key="1">
    <citation type="submission" date="2024-01" db="EMBL/GenBank/DDBJ databases">
        <title>Roseobacter fucihabitans sp. nov., isolated from the brown alga Fucus spiralis.</title>
        <authorList>
            <person name="Hahnke S."/>
            <person name="Berger M."/>
            <person name="Schlingloff A."/>
            <person name="Athale I."/>
            <person name="Neumann-Schaal M."/>
            <person name="Adenaya A."/>
            <person name="Poehlein A."/>
            <person name="Daniel R."/>
            <person name="Pertersen J."/>
            <person name="Brinkhoff T."/>
        </authorList>
    </citation>
    <scope>NUCLEOTIDE SEQUENCE [LARGE SCALE GENOMIC DNA]</scope>
    <source>
        <strain evidence="11">B14</strain>
    </source>
</reference>
<dbReference type="InterPro" id="IPR052052">
    <property type="entry name" value="Polysaccharide_Lyase_9"/>
</dbReference>
<dbReference type="PANTHER" id="PTHR40088">
    <property type="entry name" value="PECTATE LYASE (EUROFUNG)"/>
    <property type="match status" value="1"/>
</dbReference>
<dbReference type="SMART" id="SM00710">
    <property type="entry name" value="PbH1"/>
    <property type="match status" value="9"/>
</dbReference>
<keyword evidence="3" id="KW-0964">Secreted</keyword>
<keyword evidence="6" id="KW-0106">Calcium</keyword>
<evidence type="ECO:0000256" key="3">
    <source>
        <dbReference type="ARBA" id="ARBA00022525"/>
    </source>
</evidence>
<dbReference type="InterPro" id="IPR011050">
    <property type="entry name" value="Pectin_lyase_fold/virulence"/>
</dbReference>
<evidence type="ECO:0000256" key="1">
    <source>
        <dbReference type="ARBA" id="ARBA00001913"/>
    </source>
</evidence>
<sequence>MMGAFTIGAVAGGAPSRARSLGVSTYLSDTKFKLKMQRIPSGSMDELALNVLSIDGQSFLEDVVDASSPQLAANPTPGRVTGNGKVVSALIEPLEVGALYLVSYDIIADGGTAGLFFPEGGGSPFPYSTVTGHTLGRHKILVVAEDTDTNAILRVNGDLTFGSISCRKAEWGMNLPAGTAHPELVQNREPGHIRGDGIAISALTSPLETGTAYTLRYEIKGAGSDLRLFTPPDAGAPFPFTRLPTDVGHHAVTLTAQNDATKAVARLVGDAVFGYFSCRKAGGVSGRQIQMDVASGSARSRRTVYTADPLVLYVAPWGDDNSGSGAFGSPFATPKGALAAALPGDTIYLRPGVYSPFAITASGTVSNPITINTLPGEEHLAIIEGDLTPPSGTIDGNSVFGAPEVQSEETRDGIYMRAQDHVHIRNLTIRNVWRAGIFVIGTPGKQHGHHVVADNQIYNTGSSSIAINGQNSDTLLPLAETSDTKMRTDDILIENNDCSASNVITRYNNNITNNQGVPGGVDECISVTSGCSNIITRFNDVHDTRQYGIDYKAGVKGGAIYGNRVWNVKRYGIYLDSGRRYVEDVAIYNNQVWACHLGIVLAREAGSTSVPYDTFTAQQGIGEFVQTLANIDVYNNLVWDTQAAGIYCQRHPQKDGPNGIISNIRIRFNTVYNANRMESGRDLNLSGWSDPEFEAAGVVSDFDFTGNIVWNDTAAVRTINTFDGKPGFSVHSNAIGVDPLFVGPKATPPDLSLSPGSPVSAVVNAAHTSGPFATDISGLARGAAPKAGAYSVTAT</sequence>